<dbReference type="Proteomes" id="UP000030755">
    <property type="component" value="Unassembled WGS sequence"/>
</dbReference>
<dbReference type="HOGENOM" id="CLU_2706250_0_0_1"/>
<keyword evidence="2" id="KW-1185">Reference proteome</keyword>
<accession>A0A075AU44</accession>
<proteinExistence type="predicted"/>
<reference evidence="1 2" key="1">
    <citation type="journal article" date="2013" name="Curr. Biol.">
        <title>Shared signatures of parasitism and phylogenomics unite Cryptomycota and microsporidia.</title>
        <authorList>
            <person name="James T.Y."/>
            <person name="Pelin A."/>
            <person name="Bonen L."/>
            <person name="Ahrendt S."/>
            <person name="Sain D."/>
            <person name="Corradi N."/>
            <person name="Stajich J.E."/>
        </authorList>
    </citation>
    <scope>NUCLEOTIDE SEQUENCE [LARGE SCALE GENOMIC DNA]</scope>
    <source>
        <strain evidence="1 2">CSF55</strain>
    </source>
</reference>
<evidence type="ECO:0000313" key="2">
    <source>
        <dbReference type="Proteomes" id="UP000030755"/>
    </source>
</evidence>
<evidence type="ECO:0000313" key="1">
    <source>
        <dbReference type="EMBL" id="EPZ32237.1"/>
    </source>
</evidence>
<name>A0A075AU44_ROZAC</name>
<protein>
    <submittedName>
        <fullName evidence="1">Uncharacterized protein</fullName>
    </submittedName>
</protein>
<sequence length="73" mass="8184">MSEIHIEDPENDLCGLLQRRGRSFPCSNNAAKTDETHLADETIQTVLRSLKEILLESGSISMVLIPLPCLYEQ</sequence>
<organism evidence="1 2">
    <name type="scientific">Rozella allomycis (strain CSF55)</name>
    <dbReference type="NCBI Taxonomy" id="988480"/>
    <lineage>
        <taxon>Eukaryota</taxon>
        <taxon>Fungi</taxon>
        <taxon>Fungi incertae sedis</taxon>
        <taxon>Cryptomycota</taxon>
        <taxon>Cryptomycota incertae sedis</taxon>
        <taxon>Rozella</taxon>
    </lineage>
</organism>
<gene>
    <name evidence="1" type="ORF">O9G_002589</name>
</gene>
<dbReference type="AlphaFoldDB" id="A0A075AU44"/>
<dbReference type="EMBL" id="KE561167">
    <property type="protein sequence ID" value="EPZ32237.1"/>
    <property type="molecule type" value="Genomic_DNA"/>
</dbReference>